<feature type="region of interest" description="Disordered" evidence="1">
    <location>
        <begin position="67"/>
        <end position="87"/>
    </location>
</feature>
<gene>
    <name evidence="2" type="ORF">PCOR1329_LOCUS45544</name>
</gene>
<evidence type="ECO:0000313" key="2">
    <source>
        <dbReference type="EMBL" id="CAK0854431.1"/>
    </source>
</evidence>
<evidence type="ECO:0000256" key="1">
    <source>
        <dbReference type="SAM" id="MobiDB-lite"/>
    </source>
</evidence>
<protein>
    <submittedName>
        <fullName evidence="2">Uncharacterized protein</fullName>
    </submittedName>
</protein>
<organism evidence="2 3">
    <name type="scientific">Prorocentrum cordatum</name>
    <dbReference type="NCBI Taxonomy" id="2364126"/>
    <lineage>
        <taxon>Eukaryota</taxon>
        <taxon>Sar</taxon>
        <taxon>Alveolata</taxon>
        <taxon>Dinophyceae</taxon>
        <taxon>Prorocentrales</taxon>
        <taxon>Prorocentraceae</taxon>
        <taxon>Prorocentrum</taxon>
    </lineage>
</organism>
<comment type="caution">
    <text evidence="2">The sequence shown here is derived from an EMBL/GenBank/DDBJ whole genome shotgun (WGS) entry which is preliminary data.</text>
</comment>
<accession>A0ABN9U9K7</accession>
<keyword evidence="3" id="KW-1185">Reference proteome</keyword>
<proteinExistence type="predicted"/>
<name>A0ABN9U9K7_9DINO</name>
<evidence type="ECO:0000313" key="3">
    <source>
        <dbReference type="Proteomes" id="UP001189429"/>
    </source>
</evidence>
<reference evidence="2" key="1">
    <citation type="submission" date="2023-10" db="EMBL/GenBank/DDBJ databases">
        <authorList>
            <person name="Chen Y."/>
            <person name="Shah S."/>
            <person name="Dougan E. K."/>
            <person name="Thang M."/>
            <person name="Chan C."/>
        </authorList>
    </citation>
    <scope>NUCLEOTIDE SEQUENCE [LARGE SCALE GENOMIC DNA]</scope>
</reference>
<sequence>MFMAGAAEPQWLPRPFARAWRYVSALKVVAWDEQYFSGWLEHVSGVPILSASSGALFVLFGYARREAPESGDAGNSHQGAGRPGWRARRGLSYLPRGPLGDAWDLYSTSGHPGDARRLNS</sequence>
<dbReference type="Proteomes" id="UP001189429">
    <property type="component" value="Unassembled WGS sequence"/>
</dbReference>
<feature type="region of interest" description="Disordered" evidence="1">
    <location>
        <begin position="101"/>
        <end position="120"/>
    </location>
</feature>
<dbReference type="EMBL" id="CAUYUJ010015479">
    <property type="protein sequence ID" value="CAK0854431.1"/>
    <property type="molecule type" value="Genomic_DNA"/>
</dbReference>